<dbReference type="eggNOG" id="COG3539">
    <property type="taxonomic scope" value="Bacteria"/>
</dbReference>
<dbReference type="EMBL" id="LDZF01000008">
    <property type="protein sequence ID" value="KMK14070.1"/>
    <property type="molecule type" value="Genomic_DNA"/>
</dbReference>
<dbReference type="Proteomes" id="UP000036196">
    <property type="component" value="Unassembled WGS sequence"/>
</dbReference>
<dbReference type="RefSeq" id="WP_048278760.1">
    <property type="nucleotide sequence ID" value="NZ_LDZF01000008.1"/>
</dbReference>
<feature type="chain" id="PRO_5005262606" evidence="5">
    <location>
        <begin position="23"/>
        <end position="335"/>
    </location>
</feature>
<evidence type="ECO:0000256" key="5">
    <source>
        <dbReference type="SAM" id="SignalP"/>
    </source>
</evidence>
<protein>
    <submittedName>
        <fullName evidence="8">Fimbrial protein</fullName>
    </submittedName>
</protein>
<evidence type="ECO:0000256" key="4">
    <source>
        <dbReference type="ARBA" id="ARBA00023263"/>
    </source>
</evidence>
<evidence type="ECO:0000256" key="1">
    <source>
        <dbReference type="ARBA" id="ARBA00004561"/>
    </source>
</evidence>
<dbReference type="InterPro" id="IPR008966">
    <property type="entry name" value="Adhesion_dom_sf"/>
</dbReference>
<dbReference type="InterPro" id="IPR050263">
    <property type="entry name" value="Bact_Fimbrial_Adh_Pro"/>
</dbReference>
<comment type="caution">
    <text evidence="8">The sequence shown here is derived from an EMBL/GenBank/DDBJ whole genome shotgun (WGS) entry which is preliminary data.</text>
</comment>
<name>A0A0J5LY87_PLUGE</name>
<dbReference type="Gene3D" id="2.60.40.3310">
    <property type="match status" value="1"/>
</dbReference>
<keyword evidence="3 5" id="KW-0732">Signal</keyword>
<dbReference type="STRING" id="61647.LG71_22535"/>
<evidence type="ECO:0000313" key="9">
    <source>
        <dbReference type="Proteomes" id="UP000036196"/>
    </source>
</evidence>
<organism evidence="8 9">
    <name type="scientific">Pluralibacter gergoviae</name>
    <name type="common">Enterobacter gergoviae</name>
    <dbReference type="NCBI Taxonomy" id="61647"/>
    <lineage>
        <taxon>Bacteria</taxon>
        <taxon>Pseudomonadati</taxon>
        <taxon>Pseudomonadota</taxon>
        <taxon>Gammaproteobacteria</taxon>
        <taxon>Enterobacterales</taxon>
        <taxon>Enterobacteriaceae</taxon>
        <taxon>Pluralibacter</taxon>
    </lineage>
</organism>
<reference evidence="8 9" key="1">
    <citation type="submission" date="2015-05" db="EMBL/GenBank/DDBJ databases">
        <title>Genome sequences of Pluralibacter gergoviae.</title>
        <authorList>
            <person name="Greninger A.L."/>
            <person name="Miller S."/>
        </authorList>
    </citation>
    <scope>NUCLEOTIDE SEQUENCE [LARGE SCALE GENOMIC DNA]</scope>
    <source>
        <strain evidence="8 9">JS81F13</strain>
    </source>
</reference>
<dbReference type="AlphaFoldDB" id="A0A0J5LY87"/>
<dbReference type="PANTHER" id="PTHR33420:SF3">
    <property type="entry name" value="FIMBRIAL SUBUNIT ELFA"/>
    <property type="match status" value="1"/>
</dbReference>
<sequence>MSISKKLILGAVLMMGAASAWADCTRGRAATVRLDMAMGRVVVDPNLAVGAVIAQQSWTMPSSGGNNNFFYTCTGRNTFKADIVAPGVSDLGNKIYSTNVPGIGLRFSRGGNSVNIVYPGSYTPQVPEWQTTNYTLEGSRFTLEVIKTAALTGSGTLAAGQYTSYDWEYGRGNPILTTFLSANAITIVSPSCTVVGGKNMNIDVGSIRRSDLTGVGSTAGGKDFSIQLQCSGGLNDSGYANIETSFSGTLATGTSANTGALMNEKTGSSKAEGVGVQVLKEGTPLEFNKKYNVARLNNQEIRYIDIPLRARFYQYAPTISAGEVESHMIFNLTYD</sequence>
<evidence type="ECO:0000256" key="2">
    <source>
        <dbReference type="ARBA" id="ARBA00006671"/>
    </source>
</evidence>
<dbReference type="InterPro" id="IPR036937">
    <property type="entry name" value="Adhesion_dom_fimbrial_sf"/>
</dbReference>
<proteinExistence type="inferred from homology"/>
<comment type="similarity">
    <text evidence="2">Belongs to the fimbrial protein family.</text>
</comment>
<dbReference type="PATRIC" id="fig|61647.15.peg.5217"/>
<comment type="subcellular location">
    <subcellularLocation>
        <location evidence="1">Fimbrium</location>
    </subcellularLocation>
</comment>
<dbReference type="SUPFAM" id="SSF49401">
    <property type="entry name" value="Bacterial adhesins"/>
    <property type="match status" value="1"/>
</dbReference>
<keyword evidence="9" id="KW-1185">Reference proteome</keyword>
<dbReference type="InterPro" id="IPR054160">
    <property type="entry name" value="MrkD_recept-bd"/>
</dbReference>
<feature type="domain" description="MrkD-like receptor binding" evidence="7">
    <location>
        <begin position="34"/>
        <end position="183"/>
    </location>
</feature>
<feature type="signal peptide" evidence="5">
    <location>
        <begin position="1"/>
        <end position="22"/>
    </location>
</feature>
<keyword evidence="4" id="KW-0281">Fimbrium</keyword>
<dbReference type="Gene3D" id="2.60.40.1090">
    <property type="entry name" value="Fimbrial-type adhesion domain"/>
    <property type="match status" value="1"/>
</dbReference>
<dbReference type="GO" id="GO:0009289">
    <property type="term" value="C:pilus"/>
    <property type="evidence" value="ECO:0007669"/>
    <property type="project" value="UniProtKB-SubCell"/>
</dbReference>
<evidence type="ECO:0000313" key="8">
    <source>
        <dbReference type="EMBL" id="KMK14070.1"/>
    </source>
</evidence>
<evidence type="ECO:0000259" key="7">
    <source>
        <dbReference type="Pfam" id="PF22003"/>
    </source>
</evidence>
<evidence type="ECO:0000259" key="6">
    <source>
        <dbReference type="Pfam" id="PF00419"/>
    </source>
</evidence>
<gene>
    <name evidence="8" type="ORF">ABW06_09320</name>
</gene>
<dbReference type="Pfam" id="PF00419">
    <property type="entry name" value="Fimbrial"/>
    <property type="match status" value="1"/>
</dbReference>
<dbReference type="Pfam" id="PF22003">
    <property type="entry name" value="MrkDrd"/>
    <property type="match status" value="1"/>
</dbReference>
<dbReference type="PANTHER" id="PTHR33420">
    <property type="entry name" value="FIMBRIAL SUBUNIT ELFA-RELATED"/>
    <property type="match status" value="1"/>
</dbReference>
<feature type="domain" description="Fimbrial-type adhesion" evidence="6">
    <location>
        <begin position="186"/>
        <end position="335"/>
    </location>
</feature>
<evidence type="ECO:0000256" key="3">
    <source>
        <dbReference type="ARBA" id="ARBA00022729"/>
    </source>
</evidence>
<accession>A0A0J5LY87</accession>
<dbReference type="InterPro" id="IPR000259">
    <property type="entry name" value="Adhesion_dom_fimbrial"/>
</dbReference>
<dbReference type="GO" id="GO:0043709">
    <property type="term" value="P:cell adhesion involved in single-species biofilm formation"/>
    <property type="evidence" value="ECO:0007669"/>
    <property type="project" value="TreeGrafter"/>
</dbReference>